<evidence type="ECO:0000313" key="6">
    <source>
        <dbReference type="Proteomes" id="UP000009872"/>
    </source>
</evidence>
<dbReference type="GO" id="GO:0043565">
    <property type="term" value="F:sequence-specific DNA binding"/>
    <property type="evidence" value="ECO:0007669"/>
    <property type="project" value="InterPro"/>
</dbReference>
<dbReference type="RefSeq" id="WP_009127865.1">
    <property type="nucleotide sequence ID" value="NZ_JH992940.1"/>
</dbReference>
<keyword evidence="3" id="KW-0804">Transcription</keyword>
<evidence type="ECO:0000256" key="1">
    <source>
        <dbReference type="ARBA" id="ARBA00023015"/>
    </source>
</evidence>
<organism evidence="5 6">
    <name type="scientific">Bacteroides oleiciplenus YIT 12058</name>
    <dbReference type="NCBI Taxonomy" id="742727"/>
    <lineage>
        <taxon>Bacteria</taxon>
        <taxon>Pseudomonadati</taxon>
        <taxon>Bacteroidota</taxon>
        <taxon>Bacteroidia</taxon>
        <taxon>Bacteroidales</taxon>
        <taxon>Bacteroidaceae</taxon>
        <taxon>Bacteroides</taxon>
    </lineage>
</organism>
<gene>
    <name evidence="5" type="ORF">HMPREF9447_00569</name>
</gene>
<feature type="domain" description="HTH araC/xylS-type" evidence="4">
    <location>
        <begin position="185"/>
        <end position="286"/>
    </location>
</feature>
<protein>
    <recommendedName>
        <fullName evidence="4">HTH araC/xylS-type domain-containing protein</fullName>
    </recommendedName>
</protein>
<keyword evidence="1" id="KW-0805">Transcription regulation</keyword>
<dbReference type="Gene3D" id="1.10.10.60">
    <property type="entry name" value="Homeodomain-like"/>
    <property type="match status" value="1"/>
</dbReference>
<proteinExistence type="predicted"/>
<accession>K9E4R5</accession>
<dbReference type="HOGENOM" id="CLU_000445_88_2_10"/>
<evidence type="ECO:0000259" key="4">
    <source>
        <dbReference type="PROSITE" id="PS01124"/>
    </source>
</evidence>
<keyword evidence="2" id="KW-0238">DNA-binding</keyword>
<sequence>MNQNIKQNTQSNEPKENWEFGVYTNMDNFPISEQPDYLKEGIGGVCTAGSAIVQVADTPSELVPGGILILFPWQLVSIRAVSPDFRMTFFRVSQEMFSDTLSSLWVLRSGFFFFMRKKVVTKPNESYIARFQYFCNLLDYRQKHVPLNYRKESIMQLLRVFYWDVYIGYANDPAGKNTQYTRKEELAFKFLRMIIDEHSPNKEIGYYAERLNITPKYLTNLVRSISGHSAHDWIVRYTIIEIKALLREPSMDLKTIADRLNFPDLPTFSRFFRHYTGMTPSKYRKIIQAIQPET</sequence>
<dbReference type="OrthoDB" id="1372329at2"/>
<dbReference type="Proteomes" id="UP000009872">
    <property type="component" value="Unassembled WGS sequence"/>
</dbReference>
<dbReference type="SUPFAM" id="SSF46689">
    <property type="entry name" value="Homeodomain-like"/>
    <property type="match status" value="1"/>
</dbReference>
<dbReference type="PATRIC" id="fig|742727.4.peg.569"/>
<dbReference type="Pfam" id="PF12833">
    <property type="entry name" value="HTH_18"/>
    <property type="match status" value="1"/>
</dbReference>
<dbReference type="InterPro" id="IPR018060">
    <property type="entry name" value="HTH_AraC"/>
</dbReference>
<dbReference type="eggNOG" id="COG2207">
    <property type="taxonomic scope" value="Bacteria"/>
</dbReference>
<dbReference type="GO" id="GO:0003700">
    <property type="term" value="F:DNA-binding transcription factor activity"/>
    <property type="evidence" value="ECO:0007669"/>
    <property type="project" value="InterPro"/>
</dbReference>
<evidence type="ECO:0000313" key="5">
    <source>
        <dbReference type="EMBL" id="EKU92119.1"/>
    </source>
</evidence>
<dbReference type="SMART" id="SM00342">
    <property type="entry name" value="HTH_ARAC"/>
    <property type="match status" value="1"/>
</dbReference>
<keyword evidence="6" id="KW-1185">Reference proteome</keyword>
<reference evidence="5 6" key="1">
    <citation type="submission" date="2012-09" db="EMBL/GenBank/DDBJ databases">
        <title>The Genome Sequence of Bacteroides oleiciplenus YIT 12058.</title>
        <authorList>
            <consortium name="The Broad Institute Genome Sequencing Platform"/>
            <person name="Earl A."/>
            <person name="Ward D."/>
            <person name="Feldgarden M."/>
            <person name="Gevers D."/>
            <person name="Morotomi M."/>
            <person name="Walker B."/>
            <person name="Young S.K."/>
            <person name="Zeng Q."/>
            <person name="Gargeya S."/>
            <person name="Fitzgerald M."/>
            <person name="Haas B."/>
            <person name="Abouelleil A."/>
            <person name="Alvarado L."/>
            <person name="Arachchi H.M."/>
            <person name="Berlin A.M."/>
            <person name="Chapman S.B."/>
            <person name="Goldberg J."/>
            <person name="Griggs A."/>
            <person name="Gujja S."/>
            <person name="Hansen M."/>
            <person name="Howarth C."/>
            <person name="Imamovic A."/>
            <person name="Larimer J."/>
            <person name="McCowen C."/>
            <person name="Montmayeur A."/>
            <person name="Murphy C."/>
            <person name="Neiman D."/>
            <person name="Pearson M."/>
            <person name="Priest M."/>
            <person name="Roberts A."/>
            <person name="Saif S."/>
            <person name="Shea T."/>
            <person name="Sisk P."/>
            <person name="Sykes S."/>
            <person name="Wortman J."/>
            <person name="Nusbaum C."/>
            <person name="Birren B."/>
        </authorList>
    </citation>
    <scope>NUCLEOTIDE SEQUENCE [LARGE SCALE GENOMIC DNA]</scope>
    <source>
        <strain evidence="5 6">YIT 12058</strain>
    </source>
</reference>
<name>K9E4R5_9BACE</name>
<comment type="caution">
    <text evidence="5">The sequence shown here is derived from an EMBL/GenBank/DDBJ whole genome shotgun (WGS) entry which is preliminary data.</text>
</comment>
<dbReference type="PROSITE" id="PS01124">
    <property type="entry name" value="HTH_ARAC_FAMILY_2"/>
    <property type="match status" value="1"/>
</dbReference>
<dbReference type="PANTHER" id="PTHR43280:SF32">
    <property type="entry name" value="TRANSCRIPTIONAL REGULATORY PROTEIN"/>
    <property type="match status" value="1"/>
</dbReference>
<dbReference type="InterPro" id="IPR009057">
    <property type="entry name" value="Homeodomain-like_sf"/>
</dbReference>
<dbReference type="PANTHER" id="PTHR43280">
    <property type="entry name" value="ARAC-FAMILY TRANSCRIPTIONAL REGULATOR"/>
    <property type="match status" value="1"/>
</dbReference>
<dbReference type="AlphaFoldDB" id="K9E4R5"/>
<evidence type="ECO:0000256" key="2">
    <source>
        <dbReference type="ARBA" id="ARBA00023125"/>
    </source>
</evidence>
<dbReference type="STRING" id="742727.HMPREF9447_00569"/>
<dbReference type="EMBL" id="ADLF01000002">
    <property type="protein sequence ID" value="EKU92119.1"/>
    <property type="molecule type" value="Genomic_DNA"/>
</dbReference>
<evidence type="ECO:0000256" key="3">
    <source>
        <dbReference type="ARBA" id="ARBA00023163"/>
    </source>
</evidence>